<keyword evidence="1" id="KW-0812">Transmembrane</keyword>
<dbReference type="RefSeq" id="WP_163958384.1">
    <property type="nucleotide sequence ID" value="NZ_CP048422.1"/>
</dbReference>
<keyword evidence="3" id="KW-1185">Reference proteome</keyword>
<proteinExistence type="predicted"/>
<evidence type="ECO:0000256" key="1">
    <source>
        <dbReference type="SAM" id="Phobius"/>
    </source>
</evidence>
<comment type="caution">
    <text evidence="2">The sequence shown here is derived from an EMBL/GenBank/DDBJ whole genome shotgun (WGS) entry which is preliminary data.</text>
</comment>
<reference evidence="2 3" key="1">
    <citation type="journal article" date="2019" name="Int. J. Syst. Evol. Microbiol.">
        <title>The Global Catalogue of Microorganisms (GCM) 10K type strain sequencing project: providing services to taxonomists for standard genome sequencing and annotation.</title>
        <authorList>
            <consortium name="The Broad Institute Genomics Platform"/>
            <consortium name="The Broad Institute Genome Sequencing Center for Infectious Disease"/>
            <person name="Wu L."/>
            <person name="Ma J."/>
        </authorList>
    </citation>
    <scope>NUCLEOTIDE SEQUENCE [LARGE SCALE GENOMIC DNA]</scope>
    <source>
        <strain evidence="2 3">JCM 14603</strain>
    </source>
</reference>
<dbReference type="Proteomes" id="UP001500238">
    <property type="component" value="Unassembled WGS sequence"/>
</dbReference>
<keyword evidence="1" id="KW-1133">Transmembrane helix</keyword>
<accession>A0ABN1HXX7</accession>
<organism evidence="2 3">
    <name type="scientific">Sphingomonas insulae</name>
    <dbReference type="NCBI Taxonomy" id="424800"/>
    <lineage>
        <taxon>Bacteria</taxon>
        <taxon>Pseudomonadati</taxon>
        <taxon>Pseudomonadota</taxon>
        <taxon>Alphaproteobacteria</taxon>
        <taxon>Sphingomonadales</taxon>
        <taxon>Sphingomonadaceae</taxon>
        <taxon>Sphingomonas</taxon>
    </lineage>
</organism>
<feature type="transmembrane region" description="Helical" evidence="1">
    <location>
        <begin position="46"/>
        <end position="73"/>
    </location>
</feature>
<feature type="transmembrane region" description="Helical" evidence="1">
    <location>
        <begin position="85"/>
        <end position="110"/>
    </location>
</feature>
<sequence length="111" mass="10894">MTSSPPALGGGSREAGDLRVAGPPFDPVLTPVNFEGHPMIATVLPIVGFIACVAALGVGIAGTMLGSIVAIVSQPTDRILGCHPVAAGATAALLGLLIFLTAAVLLGQAIV</sequence>
<evidence type="ECO:0008006" key="4">
    <source>
        <dbReference type="Google" id="ProtNLM"/>
    </source>
</evidence>
<keyword evidence="1" id="KW-0472">Membrane</keyword>
<gene>
    <name evidence="2" type="ORF">GCM10009102_25090</name>
</gene>
<name>A0ABN1HXX7_9SPHN</name>
<protein>
    <recommendedName>
        <fullName evidence="4">DUF4190 domain-containing protein</fullName>
    </recommendedName>
</protein>
<evidence type="ECO:0000313" key="2">
    <source>
        <dbReference type="EMBL" id="GAA0672727.1"/>
    </source>
</evidence>
<evidence type="ECO:0000313" key="3">
    <source>
        <dbReference type="Proteomes" id="UP001500238"/>
    </source>
</evidence>
<dbReference type="EMBL" id="BAAAES010000009">
    <property type="protein sequence ID" value="GAA0672727.1"/>
    <property type="molecule type" value="Genomic_DNA"/>
</dbReference>